<dbReference type="Gene3D" id="1.10.260.40">
    <property type="entry name" value="lambda repressor-like DNA-binding domains"/>
    <property type="match status" value="1"/>
</dbReference>
<name>A0A136PZ17_9ACTN</name>
<dbReference type="InterPro" id="IPR010982">
    <property type="entry name" value="Lambda_DNA-bd_dom_sf"/>
</dbReference>
<dbReference type="EMBL" id="LRQV01000003">
    <property type="protein sequence ID" value="KXK63711.1"/>
    <property type="molecule type" value="Genomic_DNA"/>
</dbReference>
<sequence>MGETETEFGTYLRARRARVDPEDAGLPRGRRRIEGLRREEVAALAGVSVDYYKRLEQGRERHPSTQLLGALSRVLRLTSEEQTHLHRLAGAGVLDSATAPGRPVSPALRRLLDQWETTPAFVYDDAQDILTANALGTALHAGFTRPTNFTRMIFLDPAGPRFFTEWDTIAAGNVAMLRRAWGRADARPRVQALVDDVYHRSAGFARLWDSHTVAGKPPGDKTFHHPAIGRIALTHHSFTVSETTGQHLLVYGGDPGTLALLRSVGTPVTVTDSTGEHHVG</sequence>
<dbReference type="Pfam" id="PF17765">
    <property type="entry name" value="MLTR_LBD"/>
    <property type="match status" value="1"/>
</dbReference>
<comment type="caution">
    <text evidence="2">The sequence shown here is derived from an EMBL/GenBank/DDBJ whole genome shotgun (WGS) entry which is preliminary data.</text>
</comment>
<dbReference type="Proteomes" id="UP000070620">
    <property type="component" value="Unassembled WGS sequence"/>
</dbReference>
<dbReference type="Pfam" id="PF13560">
    <property type="entry name" value="HTH_31"/>
    <property type="match status" value="1"/>
</dbReference>
<accession>A0A136PZ17</accession>
<dbReference type="InterPro" id="IPR001387">
    <property type="entry name" value="Cro/C1-type_HTH"/>
</dbReference>
<dbReference type="InterPro" id="IPR041413">
    <property type="entry name" value="MLTR_LBD"/>
</dbReference>
<evidence type="ECO:0000313" key="2">
    <source>
        <dbReference type="EMBL" id="KXK63711.1"/>
    </source>
</evidence>
<evidence type="ECO:0000259" key="1">
    <source>
        <dbReference type="PROSITE" id="PS50943"/>
    </source>
</evidence>
<dbReference type="AlphaFoldDB" id="A0A136PZ17"/>
<protein>
    <recommendedName>
        <fullName evidence="1">HTH cro/C1-type domain-containing protein</fullName>
    </recommendedName>
</protein>
<proteinExistence type="predicted"/>
<dbReference type="SUPFAM" id="SSF47413">
    <property type="entry name" value="lambda repressor-like DNA-binding domains"/>
    <property type="match status" value="1"/>
</dbReference>
<dbReference type="Gene3D" id="3.30.450.180">
    <property type="match status" value="1"/>
</dbReference>
<dbReference type="RefSeq" id="WP_067359527.1">
    <property type="nucleotide sequence ID" value="NZ_JBIUBN010000010.1"/>
</dbReference>
<dbReference type="PROSITE" id="PS50943">
    <property type="entry name" value="HTH_CROC1"/>
    <property type="match status" value="1"/>
</dbReference>
<gene>
    <name evidence="2" type="ORF">AWW66_01750</name>
</gene>
<keyword evidence="3" id="KW-1185">Reference proteome</keyword>
<dbReference type="OrthoDB" id="3806821at2"/>
<dbReference type="PANTHER" id="PTHR35010:SF2">
    <property type="entry name" value="BLL4672 PROTEIN"/>
    <property type="match status" value="1"/>
</dbReference>
<organism evidence="2 3">
    <name type="scientific">Micromonospora rosaria</name>
    <dbReference type="NCBI Taxonomy" id="47874"/>
    <lineage>
        <taxon>Bacteria</taxon>
        <taxon>Bacillati</taxon>
        <taxon>Actinomycetota</taxon>
        <taxon>Actinomycetes</taxon>
        <taxon>Micromonosporales</taxon>
        <taxon>Micromonosporaceae</taxon>
        <taxon>Micromonospora</taxon>
    </lineage>
</organism>
<evidence type="ECO:0000313" key="3">
    <source>
        <dbReference type="Proteomes" id="UP000070620"/>
    </source>
</evidence>
<dbReference type="PANTHER" id="PTHR35010">
    <property type="entry name" value="BLL4672 PROTEIN-RELATED"/>
    <property type="match status" value="1"/>
</dbReference>
<feature type="domain" description="HTH cro/C1-type" evidence="1">
    <location>
        <begin position="35"/>
        <end position="82"/>
    </location>
</feature>
<dbReference type="CDD" id="cd00093">
    <property type="entry name" value="HTH_XRE"/>
    <property type="match status" value="1"/>
</dbReference>
<reference evidence="2 3" key="1">
    <citation type="submission" date="2016-01" db="EMBL/GenBank/DDBJ databases">
        <title>Whole genome sequence and analysis of Micromonospora rosaria DSM 803, which can produce antibacterial substance rosamicin.</title>
        <authorList>
            <person name="Yang H."/>
            <person name="He X."/>
            <person name="Zhu D."/>
        </authorList>
    </citation>
    <scope>NUCLEOTIDE SEQUENCE [LARGE SCALE GENOMIC DNA]</scope>
    <source>
        <strain evidence="2 3">DSM 803</strain>
    </source>
</reference>
<dbReference type="GO" id="GO:0003677">
    <property type="term" value="F:DNA binding"/>
    <property type="evidence" value="ECO:0007669"/>
    <property type="project" value="InterPro"/>
</dbReference>
<dbReference type="SMART" id="SM00530">
    <property type="entry name" value="HTH_XRE"/>
    <property type="match status" value="1"/>
</dbReference>